<proteinExistence type="predicted"/>
<name>A0A822X9T8_NELNU</name>
<feature type="compositionally biased region" description="Polar residues" evidence="1">
    <location>
        <begin position="23"/>
        <end position="35"/>
    </location>
</feature>
<sequence length="96" mass="10839">MEDQISIKWDHHYHTKDRKPTQRKSQPINQSLNQVSSAVASAKEQQLSSLHDQTTVCCCFVVQSSKIAKLLVDFPVIKSQDSHDPSQSVTQCKKMA</sequence>
<accession>A0A822X9T8</accession>
<reference evidence="2 3" key="1">
    <citation type="journal article" date="2020" name="Mol. Biol. Evol.">
        <title>Distinct Expression and Methylation Patterns for Genes with Different Fates following a Single Whole-Genome Duplication in Flowering Plants.</title>
        <authorList>
            <person name="Shi T."/>
            <person name="Rahmani R.S."/>
            <person name="Gugger P.F."/>
            <person name="Wang M."/>
            <person name="Li H."/>
            <person name="Zhang Y."/>
            <person name="Li Z."/>
            <person name="Wang Q."/>
            <person name="Van de Peer Y."/>
            <person name="Marchal K."/>
            <person name="Chen J."/>
        </authorList>
    </citation>
    <scope>NUCLEOTIDE SEQUENCE [LARGE SCALE GENOMIC DNA]</scope>
    <source>
        <tissue evidence="2">Leaf</tissue>
    </source>
</reference>
<dbReference type="Proteomes" id="UP000607653">
    <property type="component" value="Unassembled WGS sequence"/>
</dbReference>
<gene>
    <name evidence="2" type="ORF">HUJ06_019687</name>
</gene>
<dbReference type="EMBL" id="DUZY01000001">
    <property type="protein sequence ID" value="DAD18224.1"/>
    <property type="molecule type" value="Genomic_DNA"/>
</dbReference>
<evidence type="ECO:0000313" key="3">
    <source>
        <dbReference type="Proteomes" id="UP000607653"/>
    </source>
</evidence>
<keyword evidence="3" id="KW-1185">Reference proteome</keyword>
<evidence type="ECO:0000313" key="2">
    <source>
        <dbReference type="EMBL" id="DAD18224.1"/>
    </source>
</evidence>
<feature type="region of interest" description="Disordered" evidence="1">
    <location>
        <begin position="1"/>
        <end position="35"/>
    </location>
</feature>
<protein>
    <submittedName>
        <fullName evidence="2">Uncharacterized protein</fullName>
    </submittedName>
</protein>
<comment type="caution">
    <text evidence="2">The sequence shown here is derived from an EMBL/GenBank/DDBJ whole genome shotgun (WGS) entry which is preliminary data.</text>
</comment>
<dbReference type="AlphaFoldDB" id="A0A822X9T8"/>
<organism evidence="2 3">
    <name type="scientific">Nelumbo nucifera</name>
    <name type="common">Sacred lotus</name>
    <dbReference type="NCBI Taxonomy" id="4432"/>
    <lineage>
        <taxon>Eukaryota</taxon>
        <taxon>Viridiplantae</taxon>
        <taxon>Streptophyta</taxon>
        <taxon>Embryophyta</taxon>
        <taxon>Tracheophyta</taxon>
        <taxon>Spermatophyta</taxon>
        <taxon>Magnoliopsida</taxon>
        <taxon>Proteales</taxon>
        <taxon>Nelumbonaceae</taxon>
        <taxon>Nelumbo</taxon>
    </lineage>
</organism>
<evidence type="ECO:0000256" key="1">
    <source>
        <dbReference type="SAM" id="MobiDB-lite"/>
    </source>
</evidence>